<gene>
    <name evidence="1" type="ORF">SAMN04488529_11286</name>
</gene>
<dbReference type="PANTHER" id="PTHR37166">
    <property type="entry name" value="PROTEIN FLAG"/>
    <property type="match status" value="1"/>
</dbReference>
<evidence type="ECO:0000313" key="2">
    <source>
        <dbReference type="Proteomes" id="UP000198597"/>
    </source>
</evidence>
<dbReference type="AlphaFoldDB" id="A0A1H0UUR5"/>
<keyword evidence="2" id="KW-1185">Reference proteome</keyword>
<reference evidence="1 2" key="1">
    <citation type="submission" date="2016-10" db="EMBL/GenBank/DDBJ databases">
        <authorList>
            <person name="de Groot N.N."/>
        </authorList>
    </citation>
    <scope>NUCLEOTIDE SEQUENCE [LARGE SCALE GENOMIC DNA]</scope>
    <source>
        <strain evidence="1 2">DSM 12272</strain>
    </source>
</reference>
<dbReference type="SUPFAM" id="SSF160214">
    <property type="entry name" value="FlaG-like"/>
    <property type="match status" value="1"/>
</dbReference>
<dbReference type="RefSeq" id="WP_242873999.1">
    <property type="nucleotide sequence ID" value="NZ_FNJM01000012.1"/>
</dbReference>
<dbReference type="STRING" id="94869.SAMN04488529_11286"/>
<keyword evidence="1" id="KW-0966">Cell projection</keyword>
<evidence type="ECO:0000313" key="1">
    <source>
        <dbReference type="EMBL" id="SDP69526.1"/>
    </source>
</evidence>
<dbReference type="InterPro" id="IPR005186">
    <property type="entry name" value="FlaG"/>
</dbReference>
<sequence>MELKAMSESGQVATEIKKADFKQMKSIKTTEGTSKDKGYKEEDIAKALVKLNKFLQEDNTSAEYSVHEVFGDIMIKIIDNDTKEVLMELPPKKILDLVAKMCERAGVIVDKKA</sequence>
<keyword evidence="1" id="KW-0969">Cilium</keyword>
<organism evidence="1 2">
    <name type="scientific">Clostridium gasigenes</name>
    <dbReference type="NCBI Taxonomy" id="94869"/>
    <lineage>
        <taxon>Bacteria</taxon>
        <taxon>Bacillati</taxon>
        <taxon>Bacillota</taxon>
        <taxon>Clostridia</taxon>
        <taxon>Eubacteriales</taxon>
        <taxon>Clostridiaceae</taxon>
        <taxon>Clostridium</taxon>
    </lineage>
</organism>
<dbReference type="Pfam" id="PF03646">
    <property type="entry name" value="FlaG"/>
    <property type="match status" value="1"/>
</dbReference>
<accession>A0A1H0UUR5</accession>
<dbReference type="InterPro" id="IPR035924">
    <property type="entry name" value="FlaG-like_sf"/>
</dbReference>
<dbReference type="Gene3D" id="3.30.160.170">
    <property type="entry name" value="FlaG-like"/>
    <property type="match status" value="1"/>
</dbReference>
<dbReference type="PANTHER" id="PTHR37166:SF1">
    <property type="entry name" value="PROTEIN FLAG"/>
    <property type="match status" value="1"/>
</dbReference>
<dbReference type="EMBL" id="FNJM01000012">
    <property type="protein sequence ID" value="SDP69526.1"/>
    <property type="molecule type" value="Genomic_DNA"/>
</dbReference>
<dbReference type="Proteomes" id="UP000198597">
    <property type="component" value="Unassembled WGS sequence"/>
</dbReference>
<protein>
    <submittedName>
        <fullName evidence="1">Flagellar protein FlaG</fullName>
    </submittedName>
</protein>
<proteinExistence type="predicted"/>
<keyword evidence="1" id="KW-0282">Flagellum</keyword>
<name>A0A1H0UUR5_9CLOT</name>